<feature type="region of interest" description="Disordered" evidence="1">
    <location>
        <begin position="146"/>
        <end position="240"/>
    </location>
</feature>
<dbReference type="EMBL" id="CP021361">
    <property type="protein sequence ID" value="ART51030.1"/>
    <property type="molecule type" value="Genomic_DNA"/>
</dbReference>
<sequence length="240" mass="24931">MADGFLGRWSQRKRDAREGKPLQEPAPTPTPVPPEQAAAPRGGQQPVNAQAAPAPVSATQPPVAAEPPPPPTLADVQALTTDSDFTPFVARGVAPEVRNAAMKKLFADPHYNVMDGLDIYIGDYSQPDPLPAAMLRQMASAQFLGFFDDEKKPQEAAPGAEAPPMAPGAGQAGDDAQASASEGVAQSGVCTEFPSTPVTATRSHPGEAAVPASQYPHDHADLRLQPDDAPQRESAGGSTS</sequence>
<keyword evidence="3" id="KW-1185">Reference proteome</keyword>
<feature type="compositionally biased region" description="Pro residues" evidence="1">
    <location>
        <begin position="24"/>
        <end position="34"/>
    </location>
</feature>
<evidence type="ECO:0000313" key="2">
    <source>
        <dbReference type="EMBL" id="ART51030.1"/>
    </source>
</evidence>
<feature type="compositionally biased region" description="Low complexity" evidence="1">
    <location>
        <begin position="155"/>
        <end position="183"/>
    </location>
</feature>
<feature type="region of interest" description="Disordered" evidence="1">
    <location>
        <begin position="1"/>
        <end position="79"/>
    </location>
</feature>
<evidence type="ECO:0000256" key="1">
    <source>
        <dbReference type="SAM" id="MobiDB-lite"/>
    </source>
</evidence>
<dbReference type="RefSeq" id="WP_094097389.1">
    <property type="nucleotide sequence ID" value="NZ_CP021361.1"/>
</dbReference>
<evidence type="ECO:0008006" key="4">
    <source>
        <dbReference type="Google" id="ProtNLM"/>
    </source>
</evidence>
<accession>A0A240U0Z6</accession>
<dbReference type="Pfam" id="PF11748">
    <property type="entry name" value="DUF3306"/>
    <property type="match status" value="1"/>
</dbReference>
<reference evidence="2 3" key="1">
    <citation type="submission" date="2017-05" db="EMBL/GenBank/DDBJ databases">
        <title>Polyphasic characterization of four soil-derived phenanthrene-degrading Acidovorax strains and proposal of Acidovorax phenanthrenivorans sp. nov.</title>
        <authorList>
            <person name="Singleton D.R."/>
            <person name="Lee J."/>
            <person name="Dickey A.N."/>
            <person name="Stroud A."/>
            <person name="Scholl E.H."/>
            <person name="Wright F.A."/>
            <person name="Aitken M.D."/>
        </authorList>
    </citation>
    <scope>NUCLEOTIDE SEQUENCE [LARGE SCALE GENOMIC DNA]</scope>
    <source>
        <strain evidence="2">NA3</strain>
    </source>
</reference>
<proteinExistence type="predicted"/>
<feature type="compositionally biased region" description="Low complexity" evidence="1">
    <location>
        <begin position="35"/>
        <end position="63"/>
    </location>
</feature>
<dbReference type="InterPro" id="IPR021735">
    <property type="entry name" value="DUF3306"/>
</dbReference>
<organism evidence="2 3">
    <name type="scientific">Acidovorax carolinensis</name>
    <dbReference type="NCBI Taxonomy" id="553814"/>
    <lineage>
        <taxon>Bacteria</taxon>
        <taxon>Pseudomonadati</taxon>
        <taxon>Pseudomonadota</taxon>
        <taxon>Betaproteobacteria</taxon>
        <taxon>Burkholderiales</taxon>
        <taxon>Comamonadaceae</taxon>
        <taxon>Acidovorax</taxon>
    </lineage>
</organism>
<dbReference type="Proteomes" id="UP000194432">
    <property type="component" value="Chromosome 1"/>
</dbReference>
<feature type="compositionally biased region" description="Polar residues" evidence="1">
    <location>
        <begin position="193"/>
        <end position="202"/>
    </location>
</feature>
<gene>
    <name evidence="2" type="ORF">CBP34_04245</name>
</gene>
<name>A0A240U0Z6_9BURK</name>
<feature type="compositionally biased region" description="Basic and acidic residues" evidence="1">
    <location>
        <begin position="12"/>
        <end position="21"/>
    </location>
</feature>
<feature type="compositionally biased region" description="Basic and acidic residues" evidence="1">
    <location>
        <begin position="216"/>
        <end position="231"/>
    </location>
</feature>
<dbReference type="AlphaFoldDB" id="A0A240U0Z6"/>
<dbReference type="KEGG" id="acin:CBP34_04245"/>
<evidence type="ECO:0000313" key="3">
    <source>
        <dbReference type="Proteomes" id="UP000194432"/>
    </source>
</evidence>
<protein>
    <recommendedName>
        <fullName evidence="4">DUF3306 domain-containing protein</fullName>
    </recommendedName>
</protein>